<keyword evidence="2" id="KW-0238">DNA-binding</keyword>
<dbReference type="InterPro" id="IPR028082">
    <property type="entry name" value="Peripla_BP_I"/>
</dbReference>
<dbReference type="InterPro" id="IPR046335">
    <property type="entry name" value="LacI/GalR-like_sensor"/>
</dbReference>
<dbReference type="SMART" id="SM00354">
    <property type="entry name" value="HTH_LACI"/>
    <property type="match status" value="1"/>
</dbReference>
<protein>
    <submittedName>
        <fullName evidence="5">Transcriptional regulator, LacI family</fullName>
    </submittedName>
</protein>
<dbReference type="PANTHER" id="PTHR30146">
    <property type="entry name" value="LACI-RELATED TRANSCRIPTIONAL REPRESSOR"/>
    <property type="match status" value="1"/>
</dbReference>
<dbReference type="EMBL" id="FNHU01000018">
    <property type="protein sequence ID" value="SDN22208.1"/>
    <property type="molecule type" value="Genomic_DNA"/>
</dbReference>
<dbReference type="CDD" id="cd01392">
    <property type="entry name" value="HTH_LacI"/>
    <property type="match status" value="1"/>
</dbReference>
<dbReference type="Gene3D" id="1.10.260.40">
    <property type="entry name" value="lambda repressor-like DNA-binding domains"/>
    <property type="match status" value="1"/>
</dbReference>
<gene>
    <name evidence="5" type="ORF">SAMN04487766_11843</name>
</gene>
<evidence type="ECO:0000259" key="4">
    <source>
        <dbReference type="PROSITE" id="PS50932"/>
    </source>
</evidence>
<organism evidence="5 6">
    <name type="scientific">Actinomyces ruminicola</name>
    <dbReference type="NCBI Taxonomy" id="332524"/>
    <lineage>
        <taxon>Bacteria</taxon>
        <taxon>Bacillati</taxon>
        <taxon>Actinomycetota</taxon>
        <taxon>Actinomycetes</taxon>
        <taxon>Actinomycetales</taxon>
        <taxon>Actinomycetaceae</taxon>
        <taxon>Actinomyces</taxon>
    </lineage>
</organism>
<feature type="domain" description="HTH lacI-type" evidence="4">
    <location>
        <begin position="3"/>
        <end position="57"/>
    </location>
</feature>
<evidence type="ECO:0000313" key="5">
    <source>
        <dbReference type="EMBL" id="SDN22208.1"/>
    </source>
</evidence>
<dbReference type="Gene3D" id="3.40.50.2300">
    <property type="match status" value="2"/>
</dbReference>
<name>A0A1G9ZLH8_9ACTO</name>
<dbReference type="Pfam" id="PF13377">
    <property type="entry name" value="Peripla_BP_3"/>
    <property type="match status" value="1"/>
</dbReference>
<evidence type="ECO:0000256" key="1">
    <source>
        <dbReference type="ARBA" id="ARBA00023015"/>
    </source>
</evidence>
<dbReference type="InterPro" id="IPR010982">
    <property type="entry name" value="Lambda_DNA-bd_dom_sf"/>
</dbReference>
<keyword evidence="3" id="KW-0804">Transcription</keyword>
<dbReference type="PROSITE" id="PS50932">
    <property type="entry name" value="HTH_LACI_2"/>
    <property type="match status" value="1"/>
</dbReference>
<proteinExistence type="predicted"/>
<accession>A0A1G9ZLH8</accession>
<dbReference type="GO" id="GO:0000976">
    <property type="term" value="F:transcription cis-regulatory region binding"/>
    <property type="evidence" value="ECO:0007669"/>
    <property type="project" value="TreeGrafter"/>
</dbReference>
<keyword evidence="1" id="KW-0805">Transcription regulation</keyword>
<dbReference type="RefSeq" id="WP_176760933.1">
    <property type="nucleotide sequence ID" value="NZ_FNHU01000018.1"/>
</dbReference>
<dbReference type="Proteomes" id="UP000199671">
    <property type="component" value="Unassembled WGS sequence"/>
</dbReference>
<evidence type="ECO:0000256" key="3">
    <source>
        <dbReference type="ARBA" id="ARBA00023163"/>
    </source>
</evidence>
<dbReference type="PANTHER" id="PTHR30146:SF109">
    <property type="entry name" value="HTH-TYPE TRANSCRIPTIONAL REGULATOR GALS"/>
    <property type="match status" value="1"/>
</dbReference>
<sequence length="346" mass="36539">MAVTMRQVAELAGVSLKSVSRVVNGEPNVSDELRHKVTTAIDQLGWQPNALARTLRTGRTETVAVIVPDLRSGWVAALAQALVIEADRRGLRTAIEPCGRDRNRAVQVLTEQSTSFDGAIVVGGIHGEDVSSAGGGPLPVCRIEAFGANGTPTTGGGVGLDLDQAADVVSRHLRALRLTAPVVVGPRLDRPGAFAHALQRALDTAAVLETDAMPSRAEGFRLAARLVEDLDRHDVVVCADDELALGVLAGLRSRGVRVPHQIALCGCGGLEDGRFSSPSLTTLGFPTGEIARIALDDLQRRWEPGSHNRAMTRVGATLIRRESTLGFTSAAPLSIGPLSSPRVEEF</sequence>
<dbReference type="InterPro" id="IPR000843">
    <property type="entry name" value="HTH_LacI"/>
</dbReference>
<dbReference type="AlphaFoldDB" id="A0A1G9ZLH8"/>
<evidence type="ECO:0000313" key="6">
    <source>
        <dbReference type="Proteomes" id="UP000199671"/>
    </source>
</evidence>
<dbReference type="SUPFAM" id="SSF47413">
    <property type="entry name" value="lambda repressor-like DNA-binding domains"/>
    <property type="match status" value="1"/>
</dbReference>
<dbReference type="CDD" id="cd06267">
    <property type="entry name" value="PBP1_LacI_sugar_binding-like"/>
    <property type="match status" value="1"/>
</dbReference>
<reference evidence="5 6" key="1">
    <citation type="submission" date="2016-10" db="EMBL/GenBank/DDBJ databases">
        <authorList>
            <person name="de Groot N.N."/>
        </authorList>
    </citation>
    <scope>NUCLEOTIDE SEQUENCE [LARGE SCALE GENOMIC DNA]</scope>
    <source>
        <strain evidence="5 6">KPR-7B</strain>
    </source>
</reference>
<dbReference type="GO" id="GO:0003700">
    <property type="term" value="F:DNA-binding transcription factor activity"/>
    <property type="evidence" value="ECO:0007669"/>
    <property type="project" value="TreeGrafter"/>
</dbReference>
<evidence type="ECO:0000256" key="2">
    <source>
        <dbReference type="ARBA" id="ARBA00023125"/>
    </source>
</evidence>
<dbReference type="SUPFAM" id="SSF53822">
    <property type="entry name" value="Periplasmic binding protein-like I"/>
    <property type="match status" value="1"/>
</dbReference>
<dbReference type="Pfam" id="PF00356">
    <property type="entry name" value="LacI"/>
    <property type="match status" value="1"/>
</dbReference>